<dbReference type="Proteomes" id="UP000198379">
    <property type="component" value="Unassembled WGS sequence"/>
</dbReference>
<proteinExistence type="predicted"/>
<protein>
    <submittedName>
        <fullName evidence="3">Type III restriction enzyme, res subunit</fullName>
    </submittedName>
</protein>
<feature type="domain" description="Helicase ATP-binding" evidence="2">
    <location>
        <begin position="43"/>
        <end position="190"/>
    </location>
</feature>
<keyword evidence="4" id="KW-1185">Reference proteome</keyword>
<dbReference type="SUPFAM" id="SSF52540">
    <property type="entry name" value="P-loop containing nucleoside triphosphate hydrolases"/>
    <property type="match status" value="1"/>
</dbReference>
<dbReference type="AlphaFoldDB" id="A0A238WC35"/>
<dbReference type="GO" id="GO:0005524">
    <property type="term" value="F:ATP binding"/>
    <property type="evidence" value="ECO:0007669"/>
    <property type="project" value="InterPro"/>
</dbReference>
<reference evidence="3 4" key="1">
    <citation type="submission" date="2017-06" db="EMBL/GenBank/DDBJ databases">
        <authorList>
            <person name="Kim H.J."/>
            <person name="Triplett B.A."/>
        </authorList>
    </citation>
    <scope>NUCLEOTIDE SEQUENCE [LARGE SCALE GENOMIC DNA]</scope>
    <source>
        <strain evidence="3 4">DSM 25597</strain>
    </source>
</reference>
<evidence type="ECO:0000256" key="1">
    <source>
        <dbReference type="SAM" id="Phobius"/>
    </source>
</evidence>
<keyword evidence="1" id="KW-0472">Membrane</keyword>
<keyword evidence="1" id="KW-1133">Transmembrane helix</keyword>
<feature type="transmembrane region" description="Helical" evidence="1">
    <location>
        <begin position="694"/>
        <end position="718"/>
    </location>
</feature>
<dbReference type="Pfam" id="PF04851">
    <property type="entry name" value="ResIII"/>
    <property type="match status" value="1"/>
</dbReference>
<gene>
    <name evidence="3" type="ORF">SAMN06265376_101912</name>
</gene>
<dbReference type="InterPro" id="IPR014001">
    <property type="entry name" value="Helicase_ATP-bd"/>
</dbReference>
<dbReference type="InterPro" id="IPR050742">
    <property type="entry name" value="Helicase_Restrict-Modif_Enz"/>
</dbReference>
<evidence type="ECO:0000313" key="4">
    <source>
        <dbReference type="Proteomes" id="UP000198379"/>
    </source>
</evidence>
<dbReference type="PROSITE" id="PS51192">
    <property type="entry name" value="HELICASE_ATP_BIND_1"/>
    <property type="match status" value="1"/>
</dbReference>
<dbReference type="PANTHER" id="PTHR47396:SF1">
    <property type="entry name" value="ATP-DEPENDENT HELICASE IRC3-RELATED"/>
    <property type="match status" value="1"/>
</dbReference>
<accession>A0A238WC35</accession>
<dbReference type="CDD" id="cd18785">
    <property type="entry name" value="SF2_C"/>
    <property type="match status" value="1"/>
</dbReference>
<organism evidence="3 4">
    <name type="scientific">Dokdonia pacifica</name>
    <dbReference type="NCBI Taxonomy" id="1627892"/>
    <lineage>
        <taxon>Bacteria</taxon>
        <taxon>Pseudomonadati</taxon>
        <taxon>Bacteroidota</taxon>
        <taxon>Flavobacteriia</taxon>
        <taxon>Flavobacteriales</taxon>
        <taxon>Flavobacteriaceae</taxon>
        <taxon>Dokdonia</taxon>
    </lineage>
</organism>
<keyword evidence="1" id="KW-0812">Transmembrane</keyword>
<dbReference type="EMBL" id="FZNY01000001">
    <property type="protein sequence ID" value="SNR43941.1"/>
    <property type="molecule type" value="Genomic_DNA"/>
</dbReference>
<dbReference type="InterPro" id="IPR027417">
    <property type="entry name" value="P-loop_NTPase"/>
</dbReference>
<dbReference type="GO" id="GO:0005829">
    <property type="term" value="C:cytosol"/>
    <property type="evidence" value="ECO:0007669"/>
    <property type="project" value="TreeGrafter"/>
</dbReference>
<evidence type="ECO:0000259" key="2">
    <source>
        <dbReference type="PROSITE" id="PS51192"/>
    </source>
</evidence>
<name>A0A238WC35_9FLAO</name>
<feature type="transmembrane region" description="Helical" evidence="1">
    <location>
        <begin position="724"/>
        <end position="741"/>
    </location>
</feature>
<dbReference type="Gene3D" id="3.40.50.300">
    <property type="entry name" value="P-loop containing nucleotide triphosphate hydrolases"/>
    <property type="match status" value="2"/>
</dbReference>
<evidence type="ECO:0000313" key="3">
    <source>
        <dbReference type="EMBL" id="SNR43941.1"/>
    </source>
</evidence>
<dbReference type="GO" id="GO:0003677">
    <property type="term" value="F:DNA binding"/>
    <property type="evidence" value="ECO:0007669"/>
    <property type="project" value="InterPro"/>
</dbReference>
<dbReference type="InterPro" id="IPR006935">
    <property type="entry name" value="Helicase/UvrB_N"/>
</dbReference>
<dbReference type="PANTHER" id="PTHR47396">
    <property type="entry name" value="TYPE I RESTRICTION ENZYME ECOKI R PROTEIN"/>
    <property type="match status" value="1"/>
</dbReference>
<dbReference type="SMART" id="SM00487">
    <property type="entry name" value="DEXDc"/>
    <property type="match status" value="1"/>
</dbReference>
<dbReference type="GO" id="GO:0016787">
    <property type="term" value="F:hydrolase activity"/>
    <property type="evidence" value="ECO:0007669"/>
    <property type="project" value="InterPro"/>
</dbReference>
<sequence length="909" mass="104398">MLFFLGLQIYQIKNRVCSLISLQKTFQFKYAWRSYQRRFLEGFDIHFKDLHLHVVAPPGSGKTVLGLEMMRRVDQKTIVFAPTLTIRNQWEERMFECYVDKETCDIPLSRNMKQPAHITFSTYQSLHAFFKNEMEGDGEKLVAFFAKAGIKNIVLDEAHHLKNEWWKPLFALKALPDCSLIALTATPPYDSSQREIKKYFELCGPIDVEIGVPELVKEGNLCPHQDYIHFSEPDNAQMEYIEAFRKKVDAFVQQLLVDTSFKAFVLEHPFYAQTDTVLETIYEQPDVYAAILIYLNAAKTDILPGKVALLGIETEIIAIPPLTYSWLEVLLQSVLVIDRESFSKHEKLLKSIENTLRKIGAFDKQQLRLEGNKELYTSLTQSPNKLKSIQEIITFEARQLKNKLRAVVLADYIRKEFLESIAEEDLPTINKLGVVPIFHYLRASLAPDPERWQAANRQEKLAVLTGTLVIVHDRLRAHIASEIPEDYYTLSPLGDTDFLILKPKEKGKSHIVSVITALFTKGHIEILIGTTSLLGEGWDAPAINTLVLASYVGSFVMSNQMRGRAIRIYPKHPDKIASVWHLACIDPTVADGGEDVKKLYNRFDAFCGVSLQGPSYVENGPDRFGLPKNDFNTNRLNENMFSIAKQREQIKVRWDQAIASGTILVRELKLNFNETIKEKDTTRYKTQKVYFRKVIEFIVIEVLLLVICVLLYIVLLSNVLPREVALLFLVVALGVFIGYFPKMYKALLLFLRYGQVDRALYKIGEALLHAMYEKRLITTPFSKVTLDVQKIDHTEVTCFISGATVKEEVLFVNSLEEIVQSIDNPRYMIKEFEGLQKTFGFPKYYGVPSIFSEHKKDATLFLRHWMRYKGKASLLYTRSKEGRKKLLKARFHYLNTEGGFKTKTAAIWK</sequence>